<gene>
    <name evidence="2" type="ORF">K435DRAFT_781112</name>
</gene>
<feature type="compositionally biased region" description="Basic and acidic residues" evidence="1">
    <location>
        <begin position="204"/>
        <end position="250"/>
    </location>
</feature>
<feature type="region of interest" description="Disordered" evidence="1">
    <location>
        <begin position="141"/>
        <end position="491"/>
    </location>
</feature>
<accession>A0A4S8LPC7</accession>
<dbReference type="OrthoDB" id="3262817at2759"/>
<feature type="compositionally biased region" description="Basic and acidic residues" evidence="1">
    <location>
        <begin position="357"/>
        <end position="375"/>
    </location>
</feature>
<reference evidence="2 3" key="1">
    <citation type="journal article" date="2019" name="Nat. Ecol. Evol.">
        <title>Megaphylogeny resolves global patterns of mushroom evolution.</title>
        <authorList>
            <person name="Varga T."/>
            <person name="Krizsan K."/>
            <person name="Foldi C."/>
            <person name="Dima B."/>
            <person name="Sanchez-Garcia M."/>
            <person name="Sanchez-Ramirez S."/>
            <person name="Szollosi G.J."/>
            <person name="Szarkandi J.G."/>
            <person name="Papp V."/>
            <person name="Albert L."/>
            <person name="Andreopoulos W."/>
            <person name="Angelini C."/>
            <person name="Antonin V."/>
            <person name="Barry K.W."/>
            <person name="Bougher N.L."/>
            <person name="Buchanan P."/>
            <person name="Buyck B."/>
            <person name="Bense V."/>
            <person name="Catcheside P."/>
            <person name="Chovatia M."/>
            <person name="Cooper J."/>
            <person name="Damon W."/>
            <person name="Desjardin D."/>
            <person name="Finy P."/>
            <person name="Geml J."/>
            <person name="Haridas S."/>
            <person name="Hughes K."/>
            <person name="Justo A."/>
            <person name="Karasinski D."/>
            <person name="Kautmanova I."/>
            <person name="Kiss B."/>
            <person name="Kocsube S."/>
            <person name="Kotiranta H."/>
            <person name="LaButti K.M."/>
            <person name="Lechner B.E."/>
            <person name="Liimatainen K."/>
            <person name="Lipzen A."/>
            <person name="Lukacs Z."/>
            <person name="Mihaltcheva S."/>
            <person name="Morgado L.N."/>
            <person name="Niskanen T."/>
            <person name="Noordeloos M.E."/>
            <person name="Ohm R.A."/>
            <person name="Ortiz-Santana B."/>
            <person name="Ovrebo C."/>
            <person name="Racz N."/>
            <person name="Riley R."/>
            <person name="Savchenko A."/>
            <person name="Shiryaev A."/>
            <person name="Soop K."/>
            <person name="Spirin V."/>
            <person name="Szebenyi C."/>
            <person name="Tomsovsky M."/>
            <person name="Tulloss R.E."/>
            <person name="Uehling J."/>
            <person name="Grigoriev I.V."/>
            <person name="Vagvolgyi C."/>
            <person name="Papp T."/>
            <person name="Martin F.M."/>
            <person name="Miettinen O."/>
            <person name="Hibbett D.S."/>
            <person name="Nagy L.G."/>
        </authorList>
    </citation>
    <scope>NUCLEOTIDE SEQUENCE [LARGE SCALE GENOMIC DNA]</scope>
    <source>
        <strain evidence="2 3">CBS 962.96</strain>
    </source>
</reference>
<proteinExistence type="predicted"/>
<dbReference type="Proteomes" id="UP000297245">
    <property type="component" value="Unassembled WGS sequence"/>
</dbReference>
<keyword evidence="3" id="KW-1185">Reference proteome</keyword>
<feature type="compositionally biased region" description="Basic and acidic residues" evidence="1">
    <location>
        <begin position="335"/>
        <end position="347"/>
    </location>
</feature>
<sequence length="586" mass="64730">MHLKSSHRVAGSPQQQEDVPIIIFKRGEKRKFLKRPDTYEDMVRVVRRKFDIEEGETPVFGTRSLEVCNDQNIEIDEEVYVLMASYLDEIEVSVPEHMNFGDNRAVMDDDVPPFVEPLVGTSRSVVVPENNFTDEFQEPDVSMEEADTIGTGGASNSKGKKVVTNKGKEKARDEFVDTDTDSAPVVGKRSNTKGRAGINNAGLDDVHTKPTSKTKSDKPKSRGRPPKEKESAKGKKEQKSLADSFEKEEVNTPPKPNKPASRTKAKVKANVVLPDSDGEDNAPATANSSMRRRTASLRLSRIDDEFDNIAANDETENPSPLQDHQMNVEEDADDDGQRYHDHTRDDPAGLFDDEIAEIERVPRLEDEGEHARSALEEMEVDEQLAELPASPRFEDSDGKWEHVKVKKEAIGVFNEHDRSRAPAAGPSTSPGRSGRERVGTNSVAPPSPVKTSSSKNNKNKAGPSTGPPRSQTLVGTDQGQDVAENGMTEDGRFKVFIEGPGGELNKAEFMTRMRHPVKKVLQGACRHFGVDPKRAQLELLVEDVEDDGSTVTHSFRCEKDETMGQAGVKPLANLRVVVPEEDEDGF</sequence>
<evidence type="ECO:0000313" key="2">
    <source>
        <dbReference type="EMBL" id="THU90658.1"/>
    </source>
</evidence>
<name>A0A4S8LPC7_DENBC</name>
<feature type="compositionally biased region" description="Polar residues" evidence="1">
    <location>
        <begin position="467"/>
        <end position="479"/>
    </location>
</feature>
<evidence type="ECO:0000256" key="1">
    <source>
        <dbReference type="SAM" id="MobiDB-lite"/>
    </source>
</evidence>
<organism evidence="2 3">
    <name type="scientific">Dendrothele bispora (strain CBS 962.96)</name>
    <dbReference type="NCBI Taxonomy" id="1314807"/>
    <lineage>
        <taxon>Eukaryota</taxon>
        <taxon>Fungi</taxon>
        <taxon>Dikarya</taxon>
        <taxon>Basidiomycota</taxon>
        <taxon>Agaricomycotina</taxon>
        <taxon>Agaricomycetes</taxon>
        <taxon>Agaricomycetidae</taxon>
        <taxon>Agaricales</taxon>
        <taxon>Agaricales incertae sedis</taxon>
        <taxon>Dendrothele</taxon>
    </lineage>
</organism>
<feature type="compositionally biased region" description="Low complexity" evidence="1">
    <location>
        <begin position="449"/>
        <end position="464"/>
    </location>
</feature>
<protein>
    <submittedName>
        <fullName evidence="2">Uncharacterized protein</fullName>
    </submittedName>
</protein>
<feature type="compositionally biased region" description="Basic and acidic residues" evidence="1">
    <location>
        <begin position="392"/>
        <end position="420"/>
    </location>
</feature>
<feature type="compositionally biased region" description="Basic and acidic residues" evidence="1">
    <location>
        <begin position="166"/>
        <end position="175"/>
    </location>
</feature>
<dbReference type="EMBL" id="ML179328">
    <property type="protein sequence ID" value="THU90658.1"/>
    <property type="molecule type" value="Genomic_DNA"/>
</dbReference>
<dbReference type="AlphaFoldDB" id="A0A4S8LPC7"/>
<evidence type="ECO:0000313" key="3">
    <source>
        <dbReference type="Proteomes" id="UP000297245"/>
    </source>
</evidence>